<evidence type="ECO:0000313" key="4">
    <source>
        <dbReference type="Proteomes" id="UP000800036"/>
    </source>
</evidence>
<evidence type="ECO:0000256" key="1">
    <source>
        <dbReference type="SAM" id="MobiDB-lite"/>
    </source>
</evidence>
<dbReference type="GO" id="GO:0000978">
    <property type="term" value="F:RNA polymerase II cis-regulatory region sequence-specific DNA binding"/>
    <property type="evidence" value="ECO:0007669"/>
    <property type="project" value="TreeGrafter"/>
</dbReference>
<dbReference type="Proteomes" id="UP000800036">
    <property type="component" value="Unassembled WGS sequence"/>
</dbReference>
<dbReference type="PANTHER" id="PTHR37784:SF4">
    <property type="entry name" value="TRANSCRIPTION FACTOR-LIKE PROTEIN EUC1"/>
    <property type="match status" value="1"/>
</dbReference>
<accession>A0A6A5VM06</accession>
<feature type="region of interest" description="Disordered" evidence="1">
    <location>
        <begin position="1"/>
        <end position="29"/>
    </location>
</feature>
<dbReference type="OrthoDB" id="428577at2759"/>
<name>A0A6A5VM06_9PLEO</name>
<dbReference type="InterPro" id="IPR052146">
    <property type="entry name" value="HOT1"/>
</dbReference>
<organism evidence="3 4">
    <name type="scientific">Bimuria novae-zelandiae CBS 107.79</name>
    <dbReference type="NCBI Taxonomy" id="1447943"/>
    <lineage>
        <taxon>Eukaryota</taxon>
        <taxon>Fungi</taxon>
        <taxon>Dikarya</taxon>
        <taxon>Ascomycota</taxon>
        <taxon>Pezizomycotina</taxon>
        <taxon>Dothideomycetes</taxon>
        <taxon>Pleosporomycetidae</taxon>
        <taxon>Pleosporales</taxon>
        <taxon>Massarineae</taxon>
        <taxon>Didymosphaeriaceae</taxon>
        <taxon>Bimuria</taxon>
    </lineage>
</organism>
<feature type="non-terminal residue" evidence="3">
    <location>
        <position position="1"/>
    </location>
</feature>
<feature type="compositionally biased region" description="Low complexity" evidence="1">
    <location>
        <begin position="8"/>
        <end position="29"/>
    </location>
</feature>
<reference evidence="3" key="1">
    <citation type="journal article" date="2020" name="Stud. Mycol.">
        <title>101 Dothideomycetes genomes: a test case for predicting lifestyles and emergence of pathogens.</title>
        <authorList>
            <person name="Haridas S."/>
            <person name="Albert R."/>
            <person name="Binder M."/>
            <person name="Bloem J."/>
            <person name="Labutti K."/>
            <person name="Salamov A."/>
            <person name="Andreopoulos B."/>
            <person name="Baker S."/>
            <person name="Barry K."/>
            <person name="Bills G."/>
            <person name="Bluhm B."/>
            <person name="Cannon C."/>
            <person name="Castanera R."/>
            <person name="Culley D."/>
            <person name="Daum C."/>
            <person name="Ezra D."/>
            <person name="Gonzalez J."/>
            <person name="Henrissat B."/>
            <person name="Kuo A."/>
            <person name="Liang C."/>
            <person name="Lipzen A."/>
            <person name="Lutzoni F."/>
            <person name="Magnuson J."/>
            <person name="Mondo S."/>
            <person name="Nolan M."/>
            <person name="Ohm R."/>
            <person name="Pangilinan J."/>
            <person name="Park H.-J."/>
            <person name="Ramirez L."/>
            <person name="Alfaro M."/>
            <person name="Sun H."/>
            <person name="Tritt A."/>
            <person name="Yoshinaga Y."/>
            <person name="Zwiers L.-H."/>
            <person name="Turgeon B."/>
            <person name="Goodwin S."/>
            <person name="Spatafora J."/>
            <person name="Crous P."/>
            <person name="Grigoriev I."/>
        </authorList>
    </citation>
    <scope>NUCLEOTIDE SEQUENCE</scope>
    <source>
        <strain evidence="3">CBS 107.79</strain>
    </source>
</reference>
<dbReference type="PANTHER" id="PTHR37784">
    <property type="entry name" value="PROTEIN MSN1"/>
    <property type="match status" value="1"/>
</dbReference>
<dbReference type="EMBL" id="ML976662">
    <property type="protein sequence ID" value="KAF1977905.1"/>
    <property type="molecule type" value="Genomic_DNA"/>
</dbReference>
<feature type="domain" description="Transcription activator GCR1-like" evidence="2">
    <location>
        <begin position="40"/>
        <end position="113"/>
    </location>
</feature>
<gene>
    <name evidence="3" type="ORF">BU23DRAFT_451792</name>
</gene>
<dbReference type="GO" id="GO:0000981">
    <property type="term" value="F:DNA-binding transcription factor activity, RNA polymerase II-specific"/>
    <property type="evidence" value="ECO:0007669"/>
    <property type="project" value="TreeGrafter"/>
</dbReference>
<proteinExistence type="predicted"/>
<dbReference type="AlphaFoldDB" id="A0A6A5VM06"/>
<keyword evidence="4" id="KW-1185">Reference proteome</keyword>
<evidence type="ECO:0000313" key="3">
    <source>
        <dbReference type="EMBL" id="KAF1977905.1"/>
    </source>
</evidence>
<protein>
    <recommendedName>
        <fullName evidence="2">Transcription activator GCR1-like domain-containing protein</fullName>
    </recommendedName>
</protein>
<dbReference type="Pfam" id="PF12550">
    <property type="entry name" value="GCR1_C"/>
    <property type="match status" value="1"/>
</dbReference>
<dbReference type="InterPro" id="IPR022210">
    <property type="entry name" value="TF_GCR1-like"/>
</dbReference>
<dbReference type="GO" id="GO:0060963">
    <property type="term" value="P:positive regulation of ribosomal protein gene transcription by RNA polymerase II"/>
    <property type="evidence" value="ECO:0007669"/>
    <property type="project" value="TreeGrafter"/>
</dbReference>
<sequence>SRYTSAQASIAPTPSARSPSPSPLPVALELAPAPEPAPRYRLCRAVRTVEDLWREWTEGLQGQPSIAELDRRWGNRWRAGRQSELQWYSLRLEVIKEIRRVAQARRTSEEAAMWQVSQQQQQRRCSLDQLCKQLRAA</sequence>
<evidence type="ECO:0000259" key="2">
    <source>
        <dbReference type="Pfam" id="PF12550"/>
    </source>
</evidence>